<reference evidence="2" key="1">
    <citation type="journal article" date="2015" name="Nature">
        <title>Complex archaea that bridge the gap between prokaryotes and eukaryotes.</title>
        <authorList>
            <person name="Spang A."/>
            <person name="Saw J.H."/>
            <person name="Jorgensen S.L."/>
            <person name="Zaremba-Niedzwiedzka K."/>
            <person name="Martijn J."/>
            <person name="Lind A.E."/>
            <person name="van Eijk R."/>
            <person name="Schleper C."/>
            <person name="Guy L."/>
            <person name="Ettema T.J."/>
        </authorList>
    </citation>
    <scope>NUCLEOTIDE SEQUENCE</scope>
</reference>
<dbReference type="Gene3D" id="3.40.1440.10">
    <property type="entry name" value="GIY-YIG endonuclease"/>
    <property type="match status" value="1"/>
</dbReference>
<dbReference type="EMBL" id="LAZR01040650">
    <property type="protein sequence ID" value="KKL13957.1"/>
    <property type="molecule type" value="Genomic_DNA"/>
</dbReference>
<accession>A0A0F9BJH8</accession>
<evidence type="ECO:0000259" key="1">
    <source>
        <dbReference type="PROSITE" id="PS50164"/>
    </source>
</evidence>
<dbReference type="InterPro" id="IPR050190">
    <property type="entry name" value="UPF0213_domain"/>
</dbReference>
<feature type="domain" description="GIY-YIG" evidence="1">
    <location>
        <begin position="1"/>
        <end position="75"/>
    </location>
</feature>
<protein>
    <recommendedName>
        <fullName evidence="1">GIY-YIG domain-containing protein</fullName>
    </recommendedName>
</protein>
<dbReference type="PANTHER" id="PTHR34477">
    <property type="entry name" value="UPF0213 PROTEIN YHBQ"/>
    <property type="match status" value="1"/>
</dbReference>
<dbReference type="InterPro" id="IPR000305">
    <property type="entry name" value="GIY-YIG_endonuc"/>
</dbReference>
<sequence>MYYVYVLLSGVDGGFYTGSTGDLKHRVQEHSEGLVETTRDRRPFELVYYEACNSRKDACRREKYLKTGAGKRYLRNRLREHLETLTG</sequence>
<proteinExistence type="predicted"/>
<dbReference type="SUPFAM" id="SSF82771">
    <property type="entry name" value="GIY-YIG endonuclease"/>
    <property type="match status" value="1"/>
</dbReference>
<dbReference type="PROSITE" id="PS50164">
    <property type="entry name" value="GIY_YIG"/>
    <property type="match status" value="1"/>
</dbReference>
<dbReference type="Pfam" id="PF01541">
    <property type="entry name" value="GIY-YIG"/>
    <property type="match status" value="1"/>
</dbReference>
<dbReference type="AlphaFoldDB" id="A0A0F9BJH8"/>
<gene>
    <name evidence="2" type="ORF">LCGC14_2520570</name>
</gene>
<dbReference type="PANTHER" id="PTHR34477:SF5">
    <property type="entry name" value="BSL5627 PROTEIN"/>
    <property type="match status" value="1"/>
</dbReference>
<dbReference type="CDD" id="cd10449">
    <property type="entry name" value="GIY-YIG_SLX1_like"/>
    <property type="match status" value="1"/>
</dbReference>
<name>A0A0F9BJH8_9ZZZZ</name>
<comment type="caution">
    <text evidence="2">The sequence shown here is derived from an EMBL/GenBank/DDBJ whole genome shotgun (WGS) entry which is preliminary data.</text>
</comment>
<organism evidence="2">
    <name type="scientific">marine sediment metagenome</name>
    <dbReference type="NCBI Taxonomy" id="412755"/>
    <lineage>
        <taxon>unclassified sequences</taxon>
        <taxon>metagenomes</taxon>
        <taxon>ecological metagenomes</taxon>
    </lineage>
</organism>
<dbReference type="InterPro" id="IPR035901">
    <property type="entry name" value="GIY-YIG_endonuc_sf"/>
</dbReference>
<evidence type="ECO:0000313" key="2">
    <source>
        <dbReference type="EMBL" id="KKL13957.1"/>
    </source>
</evidence>